<feature type="compositionally biased region" description="Polar residues" evidence="1">
    <location>
        <begin position="523"/>
        <end position="534"/>
    </location>
</feature>
<keyword evidence="3" id="KW-1185">Reference proteome</keyword>
<feature type="compositionally biased region" description="Low complexity" evidence="1">
    <location>
        <begin position="482"/>
        <end position="507"/>
    </location>
</feature>
<dbReference type="Proteomes" id="UP001642406">
    <property type="component" value="Unassembled WGS sequence"/>
</dbReference>
<sequence>MMSTSQPLQVAQPTFINLPQPPSNPDTPSETPGTPTSTTTSLSAVSTTAIKDGHRGGHVPPLLLSGGASTSSQQRFGHQHNASTNSLEAERADRISRLAGLSGMTTLRPSYATNRGSVTSGGGGTNNRFGPGGVSSAQTTPASSGGGGAFMMSGMPVPGPLTPAFFDAQGQPVAITKMSTVGTASATNSISGRTLGDGDTVDGSTMTEDDDIDDDDIRSMGTNYHYSGSTGHGIGGGMDSRDADAMMMDDDNLDTASRSVGGYEYDRMSDDGSASLVGFGEGAGSTVSGPIYHRRPLPPTTSSAGAIAANNAMAWATTLERTNSGLSDVAVMGSVSGASTTGATPAGTAPMATMHQLGATFGSSSGGNPRREFVRSPLEHFRDASGGGSSTNSSGDGGIVGLHERRDMRLIDGMAMDDRLAGRGSHISHMSTDDDVFVDTTGRGPVPLGGTGSPTASPPPLMAPIIQAHPSAMRETQRPRSHQQQQQNQYHYYSNSSNSNAYGHNHSLSGSGMSREHEAAEQLLQSAQGAQGTTRGFEVPYDGPAATRASPTRYSDRGGHLGGFDYEERG</sequence>
<feature type="region of interest" description="Disordered" evidence="1">
    <location>
        <begin position="192"/>
        <end position="216"/>
    </location>
</feature>
<feature type="compositionally biased region" description="Polar residues" evidence="1">
    <location>
        <begin position="67"/>
        <end position="87"/>
    </location>
</feature>
<feature type="region of interest" description="Disordered" evidence="1">
    <location>
        <begin position="1"/>
        <end position="90"/>
    </location>
</feature>
<comment type="caution">
    <text evidence="2">The sequence shown here is derived from an EMBL/GenBank/DDBJ whole genome shotgun (WGS) entry which is preliminary data.</text>
</comment>
<gene>
    <name evidence="2" type="ORF">SBRCBS47491_005981</name>
</gene>
<reference evidence="2 3" key="1">
    <citation type="submission" date="2024-01" db="EMBL/GenBank/DDBJ databases">
        <authorList>
            <person name="Allen C."/>
            <person name="Tagirdzhanova G."/>
        </authorList>
    </citation>
    <scope>NUCLEOTIDE SEQUENCE [LARGE SCALE GENOMIC DNA]</scope>
</reference>
<proteinExistence type="predicted"/>
<accession>A0ABP0C178</accession>
<evidence type="ECO:0000313" key="3">
    <source>
        <dbReference type="Proteomes" id="UP001642406"/>
    </source>
</evidence>
<dbReference type="EMBL" id="CAWUHC010000055">
    <property type="protein sequence ID" value="CAK7225709.1"/>
    <property type="molecule type" value="Genomic_DNA"/>
</dbReference>
<evidence type="ECO:0000313" key="2">
    <source>
        <dbReference type="EMBL" id="CAK7225709.1"/>
    </source>
</evidence>
<organism evidence="2 3">
    <name type="scientific">Sporothrix bragantina</name>
    <dbReference type="NCBI Taxonomy" id="671064"/>
    <lineage>
        <taxon>Eukaryota</taxon>
        <taxon>Fungi</taxon>
        <taxon>Dikarya</taxon>
        <taxon>Ascomycota</taxon>
        <taxon>Pezizomycotina</taxon>
        <taxon>Sordariomycetes</taxon>
        <taxon>Sordariomycetidae</taxon>
        <taxon>Ophiostomatales</taxon>
        <taxon>Ophiostomataceae</taxon>
        <taxon>Sporothrix</taxon>
    </lineage>
</organism>
<feature type="region of interest" description="Disordered" evidence="1">
    <location>
        <begin position="424"/>
        <end position="570"/>
    </location>
</feature>
<protein>
    <submittedName>
        <fullName evidence="2">Uncharacterized protein</fullName>
    </submittedName>
</protein>
<feature type="compositionally biased region" description="Acidic residues" evidence="1">
    <location>
        <begin position="207"/>
        <end position="216"/>
    </location>
</feature>
<name>A0ABP0C178_9PEZI</name>
<feature type="compositionally biased region" description="Polar residues" evidence="1">
    <location>
        <begin position="1"/>
        <end position="17"/>
    </location>
</feature>
<evidence type="ECO:0000256" key="1">
    <source>
        <dbReference type="SAM" id="MobiDB-lite"/>
    </source>
</evidence>
<feature type="compositionally biased region" description="Low complexity" evidence="1">
    <location>
        <begin position="26"/>
        <end position="48"/>
    </location>
</feature>